<gene>
    <name evidence="3" type="ORF">IV203_034755</name>
</gene>
<keyword evidence="4" id="KW-1185">Reference proteome</keyword>
<evidence type="ECO:0000256" key="1">
    <source>
        <dbReference type="ARBA" id="ARBA00009005"/>
    </source>
</evidence>
<evidence type="ECO:0000313" key="4">
    <source>
        <dbReference type="Proteomes" id="UP000693970"/>
    </source>
</evidence>
<dbReference type="PANTHER" id="PTHR48104">
    <property type="entry name" value="METACASPASE-4"/>
    <property type="match status" value="1"/>
</dbReference>
<feature type="compositionally biased region" description="Basic and acidic residues" evidence="2">
    <location>
        <begin position="86"/>
        <end position="105"/>
    </location>
</feature>
<dbReference type="InterPro" id="IPR050452">
    <property type="entry name" value="Metacaspase"/>
</dbReference>
<organism evidence="3 4">
    <name type="scientific">Nitzschia inconspicua</name>
    <dbReference type="NCBI Taxonomy" id="303405"/>
    <lineage>
        <taxon>Eukaryota</taxon>
        <taxon>Sar</taxon>
        <taxon>Stramenopiles</taxon>
        <taxon>Ochrophyta</taxon>
        <taxon>Bacillariophyta</taxon>
        <taxon>Bacillariophyceae</taxon>
        <taxon>Bacillariophycidae</taxon>
        <taxon>Bacillariales</taxon>
        <taxon>Bacillariaceae</taxon>
        <taxon>Nitzschia</taxon>
    </lineage>
</organism>
<dbReference type="GO" id="GO:0006508">
    <property type="term" value="P:proteolysis"/>
    <property type="evidence" value="ECO:0007669"/>
    <property type="project" value="TreeGrafter"/>
</dbReference>
<dbReference type="Proteomes" id="UP000693970">
    <property type="component" value="Unassembled WGS sequence"/>
</dbReference>
<comment type="caution">
    <text evidence="3">The sequence shown here is derived from an EMBL/GenBank/DDBJ whole genome shotgun (WGS) entry which is preliminary data.</text>
</comment>
<accession>A0A9K3LCK8</accession>
<dbReference type="AlphaFoldDB" id="A0A9K3LCK8"/>
<comment type="similarity">
    <text evidence="1">Belongs to the peptidase C14B family.</text>
</comment>
<reference evidence="3" key="2">
    <citation type="submission" date="2021-04" db="EMBL/GenBank/DDBJ databases">
        <authorList>
            <person name="Podell S."/>
        </authorList>
    </citation>
    <scope>NUCLEOTIDE SEQUENCE</scope>
    <source>
        <strain evidence="3">Hildebrandi</strain>
    </source>
</reference>
<feature type="compositionally biased region" description="Polar residues" evidence="2">
    <location>
        <begin position="16"/>
        <end position="39"/>
    </location>
</feature>
<feature type="compositionally biased region" description="Polar residues" evidence="2">
    <location>
        <begin position="60"/>
        <end position="85"/>
    </location>
</feature>
<sequence length="668" mass="73748">MGNTAFQSSTAASSTIKSRGSFETESLTVGDNSSSNPSETYHKSSEDKKPMKLIGKNETHSGSTKSKMPLSKTATTISSPKISTSAKRENDVDRRDDSVPRSSKIRDDQVQVNLAMADLMAYLQVVANNSNNLPLTRRDDPELTRMVSTLTNEEYARKSAAFFPADVRVISGSFLKYGKVWDLPTSEEYTALDGAQEPGRSYGGACCNSMLKVLYDAANEAADGTNDHKLDDRLFNDDDDESLATVPFARNDTYASLDMTGQSNPSTITWADLLRKMKTEISEIEYPQAPSINASRKFDLNQPFSLVPDNFDKSTGKKRSLLIGCNYRGTDGAELKASHDDIRSMKDYIVNVHGFPETDDTMTILLDDDEHQAPTFMNIVEAFKSLSEQSQPGDAVFIQFAGHGGRILDTPIDPEVESYDEMIAPCDYTTSGLIRDTLIFKTLLAPMRYGVTVTVLIDCCDTGMMLDLPYCWCTRADKPDAVAKMVQSEDFSFVRFLKVVKTLYESSTFTQLGRTVGSALGQQPVGNGSFDDDGTAGETTHTRQEIERSLTDEVRASGEKSSLFPSLCLSTIKPDTKHGKNGEQDALSLLEKVLGATSWYPKSKMRCLTKRHTATTPLMMTTQCKIRPLIACQKVNTTTNAEVNLDGIEEDNRRGYKHDGLLIYRCTT</sequence>
<feature type="compositionally biased region" description="Basic and acidic residues" evidence="2">
    <location>
        <begin position="540"/>
        <end position="549"/>
    </location>
</feature>
<feature type="compositionally biased region" description="Basic and acidic residues" evidence="2">
    <location>
        <begin position="40"/>
        <end position="59"/>
    </location>
</feature>
<reference evidence="3" key="1">
    <citation type="journal article" date="2021" name="Sci. Rep.">
        <title>Diploid genomic architecture of Nitzschia inconspicua, an elite biomass production diatom.</title>
        <authorList>
            <person name="Oliver A."/>
            <person name="Podell S."/>
            <person name="Pinowska A."/>
            <person name="Traller J.C."/>
            <person name="Smith S.R."/>
            <person name="McClure R."/>
            <person name="Beliaev A."/>
            <person name="Bohutskyi P."/>
            <person name="Hill E.A."/>
            <person name="Rabines A."/>
            <person name="Zheng H."/>
            <person name="Allen L.Z."/>
            <person name="Kuo A."/>
            <person name="Grigoriev I.V."/>
            <person name="Allen A.E."/>
            <person name="Hazlebeck D."/>
            <person name="Allen E.E."/>
        </authorList>
    </citation>
    <scope>NUCLEOTIDE SEQUENCE</scope>
    <source>
        <strain evidence="3">Hildebrandi</strain>
    </source>
</reference>
<dbReference type="EMBL" id="JAGRRH010000013">
    <property type="protein sequence ID" value="KAG7359657.1"/>
    <property type="molecule type" value="Genomic_DNA"/>
</dbReference>
<name>A0A9K3LCK8_9STRA</name>
<evidence type="ECO:0000313" key="3">
    <source>
        <dbReference type="EMBL" id="KAG7359657.1"/>
    </source>
</evidence>
<dbReference type="GO" id="GO:0004197">
    <property type="term" value="F:cysteine-type endopeptidase activity"/>
    <property type="evidence" value="ECO:0007669"/>
    <property type="project" value="TreeGrafter"/>
</dbReference>
<evidence type="ECO:0000256" key="2">
    <source>
        <dbReference type="SAM" id="MobiDB-lite"/>
    </source>
</evidence>
<feature type="region of interest" description="Disordered" evidence="2">
    <location>
        <begin position="523"/>
        <end position="549"/>
    </location>
</feature>
<feature type="region of interest" description="Disordered" evidence="2">
    <location>
        <begin position="1"/>
        <end position="105"/>
    </location>
</feature>
<dbReference type="PANTHER" id="PTHR48104:SF30">
    <property type="entry name" value="METACASPASE-1"/>
    <property type="match status" value="1"/>
</dbReference>
<protein>
    <submittedName>
        <fullName evidence="3">Caspase domain containing protein</fullName>
    </submittedName>
</protein>
<dbReference type="GO" id="GO:0005737">
    <property type="term" value="C:cytoplasm"/>
    <property type="evidence" value="ECO:0007669"/>
    <property type="project" value="TreeGrafter"/>
</dbReference>
<dbReference type="OrthoDB" id="3223806at2759"/>
<proteinExistence type="inferred from homology"/>